<keyword evidence="4" id="KW-0031">Aminopeptidase</keyword>
<dbReference type="EMBL" id="CP063194">
    <property type="protein sequence ID" value="WCZ39436.1"/>
    <property type="molecule type" value="Genomic_DNA"/>
</dbReference>
<evidence type="ECO:0000256" key="2">
    <source>
        <dbReference type="ARBA" id="ARBA00022801"/>
    </source>
</evidence>
<evidence type="ECO:0000259" key="3">
    <source>
        <dbReference type="Pfam" id="PF00561"/>
    </source>
</evidence>
<keyword evidence="4" id="KW-0645">Protease</keyword>
<reference evidence="4 5" key="1">
    <citation type="submission" date="2020-10" db="EMBL/GenBank/DDBJ databases">
        <title>Complete genome sequence of Corynebacterium jeddahense DSM 45997, type strain of Corynebacterium jeddahense.</title>
        <authorList>
            <person name="Busche T."/>
            <person name="Kalinowski J."/>
            <person name="Ruckert C."/>
        </authorList>
    </citation>
    <scope>NUCLEOTIDE SEQUENCE [LARGE SCALE GENOMIC DNA]</scope>
    <source>
        <strain evidence="4 5">DSM 45997</strain>
    </source>
</reference>
<dbReference type="PANTHER" id="PTHR43248:SF2">
    <property type="entry name" value="PROLYL AMINOPEPTIDASE"/>
    <property type="match status" value="1"/>
</dbReference>
<dbReference type="Pfam" id="PF00561">
    <property type="entry name" value="Abhydrolase_1"/>
    <property type="match status" value="1"/>
</dbReference>
<dbReference type="InterPro" id="IPR000073">
    <property type="entry name" value="AB_hydrolase_1"/>
</dbReference>
<dbReference type="InterPro" id="IPR002410">
    <property type="entry name" value="Peptidase_S33"/>
</dbReference>
<dbReference type="RefSeq" id="WP_042405085.1">
    <property type="nucleotide sequence ID" value="NZ_CBYN010000007.1"/>
</dbReference>
<dbReference type="GO" id="GO:0004177">
    <property type="term" value="F:aminopeptidase activity"/>
    <property type="evidence" value="ECO:0007669"/>
    <property type="project" value="UniProtKB-KW"/>
</dbReference>
<gene>
    <name evidence="4" type="primary">pip2</name>
    <name evidence="4" type="ORF">CJEDD_09245</name>
</gene>
<evidence type="ECO:0000313" key="5">
    <source>
        <dbReference type="Proteomes" id="UP001218071"/>
    </source>
</evidence>
<accession>A0ABY7UMP9</accession>
<dbReference type="InterPro" id="IPR051601">
    <property type="entry name" value="Serine_prot/Carboxylest_S33"/>
</dbReference>
<evidence type="ECO:0000256" key="1">
    <source>
        <dbReference type="ARBA" id="ARBA00010088"/>
    </source>
</evidence>
<protein>
    <submittedName>
        <fullName evidence="4">Proline iminopeptidase</fullName>
        <ecNumber evidence="4">3.4.11.5</ecNumber>
    </submittedName>
</protein>
<dbReference type="InterPro" id="IPR029058">
    <property type="entry name" value="AB_hydrolase_fold"/>
</dbReference>
<dbReference type="Proteomes" id="UP001218071">
    <property type="component" value="Chromosome"/>
</dbReference>
<dbReference type="PRINTS" id="PR00793">
    <property type="entry name" value="PROAMNOPTASE"/>
</dbReference>
<dbReference type="EC" id="3.4.11.5" evidence="4"/>
<keyword evidence="2 4" id="KW-0378">Hydrolase</keyword>
<feature type="domain" description="AB hydrolase-1" evidence="3">
    <location>
        <begin position="25"/>
        <end position="176"/>
    </location>
</feature>
<keyword evidence="5" id="KW-1185">Reference proteome</keyword>
<proteinExistence type="inferred from homology"/>
<name>A0ABY7UMP9_9CORY</name>
<evidence type="ECO:0000313" key="4">
    <source>
        <dbReference type="EMBL" id="WCZ39436.1"/>
    </source>
</evidence>
<organism evidence="4 5">
    <name type="scientific">Corynebacterium jeddahense</name>
    <dbReference type="NCBI Taxonomy" id="1414719"/>
    <lineage>
        <taxon>Bacteria</taxon>
        <taxon>Bacillati</taxon>
        <taxon>Actinomycetota</taxon>
        <taxon>Actinomycetes</taxon>
        <taxon>Mycobacteriales</taxon>
        <taxon>Corynebacteriaceae</taxon>
        <taxon>Corynebacterium</taxon>
    </lineage>
</organism>
<dbReference type="SUPFAM" id="SSF53474">
    <property type="entry name" value="alpha/beta-Hydrolases"/>
    <property type="match status" value="1"/>
</dbReference>
<dbReference type="PANTHER" id="PTHR43248">
    <property type="entry name" value="2-SUCCINYL-6-HYDROXY-2,4-CYCLOHEXADIENE-1-CARBOXYLATE SYNTHASE"/>
    <property type="match status" value="1"/>
</dbReference>
<comment type="similarity">
    <text evidence="1">Belongs to the peptidase S33 family.</text>
</comment>
<sequence>MTRTITIQRDGVDVFARVLGDADRPALLFLQGGPGSPAPREHFAWMDTALRRGYQVVLLDQRGTGRSTRIDAHTPELIHADVLARLRADAIVADAEALREELGLARWDVLGQSFGGFCLTHYLAAAPEAVGRALFTGGLPSIRTGPDEVYRATFAKLKARHLRFNEEYPAAEAAVREVCRHLAASEELLPTGERLTPRRLRTLGIALGREDGFASLARLFEAPFHANGRLRTDFLAEVGERVSFARAPLYAAVHESIYGGTVPGPTAWSAQRVSETLDGFAPDASPDDDEFYLTGEHIFPFQFAEDPALRPFAAAAEELARKDDWADLYAGLRGASGGGFRAYAAVYTDDIFVPRELSLETADALGAEVFETAKYQHDGLRRHGAEVLGTLLDMAGV</sequence>
<dbReference type="Gene3D" id="3.40.50.1820">
    <property type="entry name" value="alpha/beta hydrolase"/>
    <property type="match status" value="1"/>
</dbReference>